<protein>
    <recommendedName>
        <fullName evidence="4">ABC transporter domain-containing protein</fullName>
    </recommendedName>
</protein>
<evidence type="ECO:0000313" key="6">
    <source>
        <dbReference type="Proteomes" id="UP000244527"/>
    </source>
</evidence>
<dbReference type="GO" id="GO:0016887">
    <property type="term" value="F:ATP hydrolysis activity"/>
    <property type="evidence" value="ECO:0007669"/>
    <property type="project" value="InterPro"/>
</dbReference>
<evidence type="ECO:0000259" key="4">
    <source>
        <dbReference type="PROSITE" id="PS50893"/>
    </source>
</evidence>
<accession>A0A2S1L9Z4</accession>
<dbReference type="Pfam" id="PF00005">
    <property type="entry name" value="ABC_tran"/>
    <property type="match status" value="1"/>
</dbReference>
<dbReference type="PANTHER" id="PTHR45772:SF8">
    <property type="entry name" value="HIGH-AFFINITY BRANCHED-CHAIN AMINO ACID TRANSPORT ATP-BINDING PROTEIN"/>
    <property type="match status" value="1"/>
</dbReference>
<dbReference type="KEGG" id="ffa:FFWV33_03035"/>
<dbReference type="GO" id="GO:0005524">
    <property type="term" value="F:ATP binding"/>
    <property type="evidence" value="ECO:0007669"/>
    <property type="project" value="UniProtKB-KW"/>
</dbReference>
<dbReference type="RefSeq" id="WP_108739538.1">
    <property type="nucleotide sequence ID" value="NZ_CP020918.1"/>
</dbReference>
<dbReference type="PANTHER" id="PTHR45772">
    <property type="entry name" value="CONSERVED COMPONENT OF ABC TRANSPORTER FOR NATURAL AMINO ACIDS-RELATED"/>
    <property type="match status" value="1"/>
</dbReference>
<keyword evidence="1" id="KW-0813">Transport</keyword>
<keyword evidence="2" id="KW-0547">Nucleotide-binding</keyword>
<evidence type="ECO:0000256" key="2">
    <source>
        <dbReference type="ARBA" id="ARBA00022741"/>
    </source>
</evidence>
<dbReference type="Gene3D" id="3.40.50.300">
    <property type="entry name" value="P-loop containing nucleotide triphosphate hydrolases"/>
    <property type="match status" value="1"/>
</dbReference>
<dbReference type="GO" id="GO:0005886">
    <property type="term" value="C:plasma membrane"/>
    <property type="evidence" value="ECO:0007669"/>
    <property type="project" value="TreeGrafter"/>
</dbReference>
<evidence type="ECO:0000256" key="1">
    <source>
        <dbReference type="ARBA" id="ARBA00022448"/>
    </source>
</evidence>
<gene>
    <name evidence="5" type="ORF">FFWV33_03035</name>
</gene>
<dbReference type="InterPro" id="IPR027417">
    <property type="entry name" value="P-loop_NTPase"/>
</dbReference>
<dbReference type="AlphaFoldDB" id="A0A2S1L9Z4"/>
<evidence type="ECO:0000313" key="5">
    <source>
        <dbReference type="EMBL" id="AWG20579.1"/>
    </source>
</evidence>
<reference evidence="5 6" key="1">
    <citation type="submission" date="2017-04" db="EMBL/GenBank/DDBJ databases">
        <title>Compelte genome sequence of WV33.</title>
        <authorList>
            <person name="Lee P.C."/>
        </authorList>
    </citation>
    <scope>NUCLEOTIDE SEQUENCE [LARGE SCALE GENOMIC DNA]</scope>
    <source>
        <strain evidence="5 6">WV33</strain>
    </source>
</reference>
<dbReference type="InterPro" id="IPR003439">
    <property type="entry name" value="ABC_transporter-like_ATP-bd"/>
</dbReference>
<proteinExistence type="predicted"/>
<keyword evidence="3" id="KW-0067">ATP-binding</keyword>
<dbReference type="SUPFAM" id="SSF52540">
    <property type="entry name" value="P-loop containing nucleoside triphosphate hydrolases"/>
    <property type="match status" value="1"/>
</dbReference>
<dbReference type="Proteomes" id="UP000244527">
    <property type="component" value="Chromosome"/>
</dbReference>
<keyword evidence="6" id="KW-1185">Reference proteome</keyword>
<dbReference type="OrthoDB" id="9806726at2"/>
<feature type="domain" description="ABC transporter" evidence="4">
    <location>
        <begin position="13"/>
        <end position="254"/>
    </location>
</feature>
<dbReference type="InterPro" id="IPR003593">
    <property type="entry name" value="AAA+_ATPase"/>
</dbReference>
<sequence>MSRFHQIIPNPIISLRDVEVDFDGYKALNNITIDFPFKGVQFIIGPNGAGKTTILDAICGRVKTSKGIIVYKSEIEIQNKKPESIVHLGISRKFQNPTIFNTQTVFENMKLALITGKNTLWYLFSSKITQEQHDIIDETLAKLNLLEVKHAISGSLSHGQKQWLEIAMSIINKPELLLVDEPIAGMSPNERDKTGELLTQIAQERTVFVVEHDMKFVSNFSTSVLVMHEGRIIDNGTFDKIVNNQEVIEIYLGRQK</sequence>
<organism evidence="5 6">
    <name type="scientific">Flavobacterium faecale</name>
    <dbReference type="NCBI Taxonomy" id="1355330"/>
    <lineage>
        <taxon>Bacteria</taxon>
        <taxon>Pseudomonadati</taxon>
        <taxon>Bacteroidota</taxon>
        <taxon>Flavobacteriia</taxon>
        <taxon>Flavobacteriales</taxon>
        <taxon>Flavobacteriaceae</taxon>
        <taxon>Flavobacterium</taxon>
    </lineage>
</organism>
<dbReference type="PROSITE" id="PS50893">
    <property type="entry name" value="ABC_TRANSPORTER_2"/>
    <property type="match status" value="1"/>
</dbReference>
<name>A0A2S1L9Z4_9FLAO</name>
<dbReference type="EMBL" id="CP020918">
    <property type="protein sequence ID" value="AWG20579.1"/>
    <property type="molecule type" value="Genomic_DNA"/>
</dbReference>
<evidence type="ECO:0000256" key="3">
    <source>
        <dbReference type="ARBA" id="ARBA00022840"/>
    </source>
</evidence>
<dbReference type="InterPro" id="IPR051120">
    <property type="entry name" value="ABC_AA/LPS_Transport"/>
</dbReference>
<dbReference type="SMART" id="SM00382">
    <property type="entry name" value="AAA"/>
    <property type="match status" value="1"/>
</dbReference>